<evidence type="ECO:0000259" key="5">
    <source>
        <dbReference type="PROSITE" id="PS50109"/>
    </source>
</evidence>
<dbReference type="PANTHER" id="PTHR43065">
    <property type="entry name" value="SENSOR HISTIDINE KINASE"/>
    <property type="match status" value="1"/>
</dbReference>
<dbReference type="PROSITE" id="PS50109">
    <property type="entry name" value="HIS_KIN"/>
    <property type="match status" value="1"/>
</dbReference>
<sequence length="777" mass="88551">MILNSELRNLENKLDHPKKSNQLKGAFRLETNCKQMNVYAKIIVFLSFLIFLFCKQSQETLPQIQNAVLNLQTNSFQIQTTLPLHGEWKFTPGVFTDVDTNDTILISIPNTPNWNQFQKETIEEGLGIGTYQITILLPKDELRLAIHLPMIHSDCKIFQDKELIGEFGSFDEDGFMDRMPRVFSLKPTNRPQVTLTFYVKNRFYHFGGIRIPPIIGTEEEVYKSIQVSILQEAILSGGLVFLGLYQLGIYFTRKKVKGSLYFFLFCILMFFQILSTGSQSLFLVTGKKMGELVYRIDLFTEYSGVIAGLFYIHCLTKEYINKKIIYGFSLLILIPLFNTIFGSVRSISSYHFYVLCLIIPILILHFYLIFRYIQDKRSGYIYLGLSILFLIGAATNDIILTLVHRSEPMYLNLGLLLFVFFQSLFLSKHISGEIVSAEIKFKDVLFQLIQSEKLSSIGMTVTSVAHEINSPLSAVILTSDSIRENISDFFKQLPQLESISKKSFPFVYTLIEQALNQENLPTGIEFRQKKSQFLNDLENNEIEFSEQYADIFVTLGVKEVPKEWLQILHDSNSKALLLLTEKIVTILQGTNAIQSSANRAIKIAQALKNFTHFDPKAEIKTIQLSESLNQILTILQGSLKHGIELKTNFVNIPPIECYPDELNQVWTNMIQNAIQSMNGKGKLNIEINQTILKNNPFAYVCIEDSGPGVPKEILDKIFDPFFTTKPIGQGTGLGLYISKQIIEKHKGIIDVKSTKGNTKFIVYLPYSQKPNLEENVA</sequence>
<dbReference type="PANTHER" id="PTHR43065:SF48">
    <property type="entry name" value="HISTIDINE KINASE"/>
    <property type="match status" value="1"/>
</dbReference>
<dbReference type="Gene3D" id="3.30.565.10">
    <property type="entry name" value="Histidine kinase-like ATPase, C-terminal domain"/>
    <property type="match status" value="1"/>
</dbReference>
<evidence type="ECO:0000256" key="4">
    <source>
        <dbReference type="SAM" id="Phobius"/>
    </source>
</evidence>
<feature type="transmembrane region" description="Helical" evidence="4">
    <location>
        <begin position="324"/>
        <end position="344"/>
    </location>
</feature>
<evidence type="ECO:0000313" key="6">
    <source>
        <dbReference type="EMBL" id="MCW7515275.1"/>
    </source>
</evidence>
<dbReference type="Proteomes" id="UP001209694">
    <property type="component" value="Unassembled WGS sequence"/>
</dbReference>
<dbReference type="InterPro" id="IPR011623">
    <property type="entry name" value="7TMR_DISM_rcpt_extracell_dom1"/>
</dbReference>
<keyword evidence="4" id="KW-0812">Transmembrane</keyword>
<feature type="transmembrane region" description="Helical" evidence="4">
    <location>
        <begin position="382"/>
        <end position="403"/>
    </location>
</feature>
<evidence type="ECO:0000256" key="3">
    <source>
        <dbReference type="ARBA" id="ARBA00022553"/>
    </source>
</evidence>
<evidence type="ECO:0000313" key="7">
    <source>
        <dbReference type="Proteomes" id="UP001209694"/>
    </source>
</evidence>
<dbReference type="InterPro" id="IPR003661">
    <property type="entry name" value="HisK_dim/P_dom"/>
</dbReference>
<evidence type="ECO:0000256" key="1">
    <source>
        <dbReference type="ARBA" id="ARBA00000085"/>
    </source>
</evidence>
<dbReference type="InterPro" id="IPR005467">
    <property type="entry name" value="His_kinase_dom"/>
</dbReference>
<keyword evidence="4" id="KW-0472">Membrane</keyword>
<dbReference type="CDD" id="cd00082">
    <property type="entry name" value="HisKA"/>
    <property type="match status" value="1"/>
</dbReference>
<keyword evidence="3" id="KW-0597">Phosphoprotein</keyword>
<dbReference type="GO" id="GO:0000155">
    <property type="term" value="F:phosphorelay sensor kinase activity"/>
    <property type="evidence" value="ECO:0007669"/>
    <property type="project" value="InterPro"/>
</dbReference>
<dbReference type="EMBL" id="JAMQQD010000002">
    <property type="protein sequence ID" value="MCW7515275.1"/>
    <property type="molecule type" value="Genomic_DNA"/>
</dbReference>
<dbReference type="Pfam" id="PF07695">
    <property type="entry name" value="7TMR-DISM_7TM"/>
    <property type="match status" value="1"/>
</dbReference>
<feature type="transmembrane region" description="Helical" evidence="4">
    <location>
        <begin position="259"/>
        <end position="280"/>
    </location>
</feature>
<comment type="catalytic activity">
    <reaction evidence="1">
        <text>ATP + protein L-histidine = ADP + protein N-phospho-L-histidine.</text>
        <dbReference type="EC" id="2.7.13.3"/>
    </reaction>
</comment>
<keyword evidence="6" id="KW-0067">ATP-binding</keyword>
<dbReference type="InterPro" id="IPR003594">
    <property type="entry name" value="HATPase_dom"/>
</dbReference>
<dbReference type="SUPFAM" id="SSF55874">
    <property type="entry name" value="ATPase domain of HSP90 chaperone/DNA topoisomerase II/histidine kinase"/>
    <property type="match status" value="1"/>
</dbReference>
<dbReference type="AlphaFoldDB" id="A0AAW5VAF9"/>
<keyword evidence="4" id="KW-1133">Transmembrane helix</keyword>
<accession>A0AAW5VAF9</accession>
<dbReference type="Pfam" id="PF02518">
    <property type="entry name" value="HATPase_c"/>
    <property type="match status" value="1"/>
</dbReference>
<feature type="transmembrane region" description="Helical" evidence="4">
    <location>
        <begin position="292"/>
        <end position="312"/>
    </location>
</feature>
<dbReference type="PRINTS" id="PR00344">
    <property type="entry name" value="BCTRLSENSOR"/>
</dbReference>
<keyword evidence="6" id="KW-0547">Nucleotide-binding</keyword>
<evidence type="ECO:0000256" key="2">
    <source>
        <dbReference type="ARBA" id="ARBA00012438"/>
    </source>
</evidence>
<dbReference type="InterPro" id="IPR036890">
    <property type="entry name" value="HATPase_C_sf"/>
</dbReference>
<feature type="transmembrane region" description="Helical" evidence="4">
    <location>
        <begin position="233"/>
        <end position="252"/>
    </location>
</feature>
<dbReference type="Gene3D" id="1.10.287.130">
    <property type="match status" value="1"/>
</dbReference>
<organism evidence="6 7">
    <name type="scientific">Leptospira levettii</name>
    <dbReference type="NCBI Taxonomy" id="2023178"/>
    <lineage>
        <taxon>Bacteria</taxon>
        <taxon>Pseudomonadati</taxon>
        <taxon>Spirochaetota</taxon>
        <taxon>Spirochaetia</taxon>
        <taxon>Leptospirales</taxon>
        <taxon>Leptospiraceae</taxon>
        <taxon>Leptospira</taxon>
    </lineage>
</organism>
<name>A0AAW5VAF9_9LEPT</name>
<reference evidence="6" key="1">
    <citation type="submission" date="2022-06" db="EMBL/GenBank/DDBJ databases">
        <title>Leptospira isolates from biofilms formed at urban environments.</title>
        <authorList>
            <person name="Ribeiro P.S."/>
            <person name="Sousa T."/>
            <person name="Carvalho N."/>
            <person name="Aburjaile F."/>
            <person name="Neves F."/>
            <person name="Oliveira D."/>
            <person name="Blanco L."/>
            <person name="Lima J."/>
            <person name="Costa F."/>
            <person name="Brenig B."/>
            <person name="Soares S."/>
            <person name="Ramos R."/>
            <person name="Goes-Neto A."/>
            <person name="Matiuzzi M."/>
            <person name="Azevedo V."/>
            <person name="Ristow P."/>
        </authorList>
    </citation>
    <scope>NUCLEOTIDE SEQUENCE</scope>
    <source>
        <strain evidence="6">VSF7</strain>
    </source>
</reference>
<gene>
    <name evidence="6" type="ORF">ND810_08910</name>
</gene>
<dbReference type="EC" id="2.7.13.3" evidence="2"/>
<dbReference type="GO" id="GO:0005524">
    <property type="term" value="F:ATP binding"/>
    <property type="evidence" value="ECO:0007669"/>
    <property type="project" value="UniProtKB-KW"/>
</dbReference>
<feature type="domain" description="Histidine kinase" evidence="5">
    <location>
        <begin position="593"/>
        <end position="768"/>
    </location>
</feature>
<comment type="caution">
    <text evidence="6">The sequence shown here is derived from an EMBL/GenBank/DDBJ whole genome shotgun (WGS) entry which is preliminary data.</text>
</comment>
<feature type="transmembrane region" description="Helical" evidence="4">
    <location>
        <begin position="350"/>
        <end position="370"/>
    </location>
</feature>
<protein>
    <recommendedName>
        <fullName evidence="2">histidine kinase</fullName>
        <ecNumber evidence="2">2.7.13.3</ecNumber>
    </recommendedName>
</protein>
<dbReference type="InterPro" id="IPR004358">
    <property type="entry name" value="Sig_transdc_His_kin-like_C"/>
</dbReference>
<proteinExistence type="predicted"/>
<dbReference type="RefSeq" id="WP_246836615.1">
    <property type="nucleotide sequence ID" value="NZ_JAMQPS010000001.1"/>
</dbReference>
<dbReference type="SMART" id="SM00387">
    <property type="entry name" value="HATPase_c"/>
    <property type="match status" value="1"/>
</dbReference>